<dbReference type="AlphaFoldDB" id="A0A650AKM2"/>
<evidence type="ECO:0000256" key="2">
    <source>
        <dbReference type="ARBA" id="ARBA00004448"/>
    </source>
</evidence>
<evidence type="ECO:0000256" key="5">
    <source>
        <dbReference type="ARBA" id="ARBA00022448"/>
    </source>
</evidence>
<evidence type="ECO:0000256" key="14">
    <source>
        <dbReference type="SAM" id="Phobius"/>
    </source>
</evidence>
<protein>
    <recommendedName>
        <fullName evidence="13">ATP synthase subunit a</fullName>
    </recommendedName>
</protein>
<comment type="similarity">
    <text evidence="3">Belongs to the ATPase A chain family.</text>
</comment>
<reference evidence="15" key="1">
    <citation type="submission" date="2019-11" db="EMBL/GenBank/DDBJ databases">
        <title>Complete mitogenomes of the marine picoplanktonic green algae Prasinoderma sp. MBIC 10622 and Prasinococcus capsulatus CCMP 1194 (Palmophyllophyceae).</title>
        <authorList>
            <person name="Turmel M."/>
            <person name="Otis C."/>
            <person name="Lemieux C."/>
        </authorList>
    </citation>
    <scope>NUCLEOTIDE SEQUENCE</scope>
</reference>
<comment type="subcellular location">
    <subcellularLocation>
        <location evidence="2 13">Mitochondrion inner membrane</location>
        <topology evidence="2 13">Multi-pass membrane protein</topology>
    </subcellularLocation>
</comment>
<keyword evidence="12" id="KW-0066">ATP synthesis</keyword>
<feature type="transmembrane region" description="Helical" evidence="14">
    <location>
        <begin position="61"/>
        <end position="79"/>
    </location>
</feature>
<feature type="transmembrane region" description="Helical" evidence="14">
    <location>
        <begin position="117"/>
        <end position="141"/>
    </location>
</feature>
<geneLocation type="mitochondrion" evidence="15"/>
<comment type="function">
    <text evidence="1">Mitochondrial membrane ATP synthase (F(1)F(0) ATP synthase or Complex V) produces ATP from ADP in the presence of a proton gradient across the membrane which is generated by electron transport complexes of the respiratory chain. F-type ATPases consist of two structural domains, F(1) - containing the extramembraneous catalytic core and F(0) - containing the membrane proton channel, linked together by a central stalk and a peripheral stalk. During catalysis, ATP synthesis in the catalytic domain of F(1) is coupled via a rotary mechanism of the central stalk subunits to proton translocation. Key component of the proton channel; it may play a direct role in the translocation of protons across the membrane.</text>
</comment>
<dbReference type="PRINTS" id="PR00123">
    <property type="entry name" value="ATPASEA"/>
</dbReference>
<dbReference type="InterPro" id="IPR045083">
    <property type="entry name" value="ATP_synth_F0_asu_bact/mt"/>
</dbReference>
<evidence type="ECO:0000256" key="6">
    <source>
        <dbReference type="ARBA" id="ARBA00022547"/>
    </source>
</evidence>
<keyword evidence="10" id="KW-0406">Ion transport</keyword>
<dbReference type="FunFam" id="1.20.120.220:FF:000003">
    <property type="entry name" value="ATP synthase subunit a"/>
    <property type="match status" value="1"/>
</dbReference>
<keyword evidence="7 14" id="KW-0812">Transmembrane</keyword>
<keyword evidence="8" id="KW-0375">Hydrogen ion transport</keyword>
<evidence type="ECO:0000256" key="7">
    <source>
        <dbReference type="ARBA" id="ARBA00022692"/>
    </source>
</evidence>
<dbReference type="PANTHER" id="PTHR11410:SF0">
    <property type="entry name" value="ATP SYNTHASE SUBUNIT A"/>
    <property type="match status" value="1"/>
</dbReference>
<proteinExistence type="inferred from homology"/>
<dbReference type="GO" id="GO:0045259">
    <property type="term" value="C:proton-transporting ATP synthase complex"/>
    <property type="evidence" value="ECO:0007669"/>
    <property type="project" value="UniProtKB-KW"/>
</dbReference>
<dbReference type="Pfam" id="PF00119">
    <property type="entry name" value="ATP-synt_A"/>
    <property type="match status" value="1"/>
</dbReference>
<dbReference type="InterPro" id="IPR000568">
    <property type="entry name" value="ATP_synth_F0_asu"/>
</dbReference>
<dbReference type="GO" id="GO:0005743">
    <property type="term" value="C:mitochondrial inner membrane"/>
    <property type="evidence" value="ECO:0007669"/>
    <property type="project" value="UniProtKB-SubCell"/>
</dbReference>
<evidence type="ECO:0000256" key="12">
    <source>
        <dbReference type="ARBA" id="ARBA00023310"/>
    </source>
</evidence>
<evidence type="ECO:0000256" key="13">
    <source>
        <dbReference type="RuleBase" id="RU004450"/>
    </source>
</evidence>
<evidence type="ECO:0000256" key="10">
    <source>
        <dbReference type="ARBA" id="ARBA00023065"/>
    </source>
</evidence>
<keyword evidence="9 14" id="KW-1133">Transmembrane helix</keyword>
<feature type="transmembrane region" description="Helical" evidence="14">
    <location>
        <begin position="147"/>
        <end position="166"/>
    </location>
</feature>
<accession>A0A650AKM2</accession>
<keyword evidence="5" id="KW-0813">Transport</keyword>
<evidence type="ECO:0000256" key="4">
    <source>
        <dbReference type="ARBA" id="ARBA00011648"/>
    </source>
</evidence>
<evidence type="ECO:0000256" key="3">
    <source>
        <dbReference type="ARBA" id="ARBA00006810"/>
    </source>
</evidence>
<feature type="transmembrane region" description="Helical" evidence="14">
    <location>
        <begin position="178"/>
        <end position="199"/>
    </location>
</feature>
<evidence type="ECO:0000256" key="1">
    <source>
        <dbReference type="ARBA" id="ARBA00002070"/>
    </source>
</evidence>
<dbReference type="PROSITE" id="PS00449">
    <property type="entry name" value="ATPASE_A"/>
    <property type="match status" value="1"/>
</dbReference>
<dbReference type="SUPFAM" id="SSF81336">
    <property type="entry name" value="F1F0 ATP synthase subunit A"/>
    <property type="match status" value="1"/>
</dbReference>
<dbReference type="GO" id="GO:0046933">
    <property type="term" value="F:proton-transporting ATP synthase activity, rotational mechanism"/>
    <property type="evidence" value="ECO:0007669"/>
    <property type="project" value="TreeGrafter"/>
</dbReference>
<evidence type="ECO:0000256" key="11">
    <source>
        <dbReference type="ARBA" id="ARBA00023136"/>
    </source>
</evidence>
<dbReference type="EMBL" id="MN662312">
    <property type="protein sequence ID" value="QGN73971.1"/>
    <property type="molecule type" value="Genomic_DNA"/>
</dbReference>
<dbReference type="Gene3D" id="1.20.120.220">
    <property type="entry name" value="ATP synthase, F0 complex, subunit A"/>
    <property type="match status" value="1"/>
</dbReference>
<evidence type="ECO:0000256" key="9">
    <source>
        <dbReference type="ARBA" id="ARBA00022989"/>
    </source>
</evidence>
<comment type="subunit">
    <text evidence="4">F-type ATPases have 2 components, CF(1) - the catalytic core - and CF(0) - the membrane proton channel. CF(1) has five subunits: alpha(3), beta(3), gamma(1), delta(1), epsilon(1). CF(0) has three main subunits: a, b and c.</text>
</comment>
<keyword evidence="11 14" id="KW-0472">Membrane</keyword>
<gene>
    <name evidence="15" type="primary">atp6</name>
</gene>
<keyword evidence="15" id="KW-0496">Mitochondrion</keyword>
<dbReference type="PANTHER" id="PTHR11410">
    <property type="entry name" value="ATP SYNTHASE SUBUNIT A"/>
    <property type="match status" value="1"/>
</dbReference>
<dbReference type="InterPro" id="IPR035908">
    <property type="entry name" value="F0_ATP_A_sf"/>
</dbReference>
<dbReference type="InterPro" id="IPR023011">
    <property type="entry name" value="ATP_synth_F0_asu_AS"/>
</dbReference>
<dbReference type="NCBIfam" id="TIGR01131">
    <property type="entry name" value="ATP_synt_6_or_A"/>
    <property type="match status" value="1"/>
</dbReference>
<keyword evidence="6" id="KW-0138">CF(0)</keyword>
<name>A0A650AKM2_9VIRI</name>
<evidence type="ECO:0000256" key="8">
    <source>
        <dbReference type="ARBA" id="ARBA00022781"/>
    </source>
</evidence>
<dbReference type="NCBIfam" id="NF004482">
    <property type="entry name" value="PRK05815.2-4"/>
    <property type="match status" value="1"/>
</dbReference>
<organism evidence="15">
    <name type="scientific">Prasinococcus sp. CCMP1194</name>
    <dbReference type="NCBI Taxonomy" id="110672"/>
    <lineage>
        <taxon>Eukaryota</taxon>
        <taxon>Viridiplantae</taxon>
        <taxon>Prasinodermophyta</taxon>
        <taxon>Palmophyllophyceae</taxon>
        <taxon>Prasinococcales</taxon>
        <taxon>Prasinococcaceae</taxon>
        <taxon>Prasinococcus</taxon>
    </lineage>
</organism>
<dbReference type="CDD" id="cd00310">
    <property type="entry name" value="ATP-synt_Fo_a_6"/>
    <property type="match status" value="1"/>
</dbReference>
<feature type="transmembrane region" description="Helical" evidence="14">
    <location>
        <begin position="27"/>
        <end position="49"/>
    </location>
</feature>
<evidence type="ECO:0000313" key="15">
    <source>
        <dbReference type="EMBL" id="QGN73971.1"/>
    </source>
</evidence>
<sequence length="281" mass="31155">MFSFKIHEISNLRIGKLDRNSPFKRRFFFLSMYSPLEQFTILPLLHFHIGSAYFSFTNSTLFLVLSLGAFLNLLHILLVNKKGGSMVPSSWQILIEKIYTFVQGLIQEQIGEKGQPYFPLVFTLFTFLLCCNLIGMIPYTFTVTSHFIVTVGLSTALFIGVTLLGFQTHGLHFLSLLLPKGIPMALAPFLVVIELISYVSRALSLGLRLGANMLAGHTLVKIIAGFSWSMLPLGGILTLGAAGPLGVVFLLTGLELGIAVIQAYVFSMLFCIYMNESIHLH</sequence>
<dbReference type="HAMAP" id="MF_01393">
    <property type="entry name" value="ATP_synth_a_bact"/>
    <property type="match status" value="1"/>
</dbReference>